<dbReference type="Proteomes" id="UP000287830">
    <property type="component" value="Unassembled WGS sequence"/>
</dbReference>
<evidence type="ECO:0000313" key="4">
    <source>
        <dbReference type="Proteomes" id="UP000287830"/>
    </source>
</evidence>
<keyword evidence="3" id="KW-0449">Lipoprotein</keyword>
<keyword evidence="2" id="KW-0732">Signal</keyword>
<dbReference type="GeneID" id="95623556"/>
<reference evidence="3 4" key="1">
    <citation type="submission" date="2018-11" db="EMBL/GenBank/DDBJ databases">
        <title>Whole genome sequence of Streptomyces chrestomyceticus NBRC 13444(T).</title>
        <authorList>
            <person name="Komaki H."/>
            <person name="Tamura T."/>
        </authorList>
    </citation>
    <scope>NUCLEOTIDE SEQUENCE [LARGE SCALE GENOMIC DNA]</scope>
    <source>
        <strain evidence="3 4">NBRC 13444</strain>
    </source>
</reference>
<accession>A0A7U9PZ18</accession>
<organism evidence="3 4">
    <name type="scientific">Streptomyces chrestomyceticus JCM 4735</name>
    <dbReference type="NCBI Taxonomy" id="1306181"/>
    <lineage>
        <taxon>Bacteria</taxon>
        <taxon>Bacillati</taxon>
        <taxon>Actinomycetota</taxon>
        <taxon>Actinomycetes</taxon>
        <taxon>Kitasatosporales</taxon>
        <taxon>Streptomycetaceae</taxon>
        <taxon>Streptomyces</taxon>
    </lineage>
</organism>
<feature type="compositionally biased region" description="Gly residues" evidence="1">
    <location>
        <begin position="52"/>
        <end position="92"/>
    </location>
</feature>
<sequence length="229" mass="21485">MPSLTTTAFRRARRLAAASIVAVAAFSLTACNSSAGGPGPAKSAAVDAPEGGSTGGSSGGSTGGSGGDAGSSGGDAGSSGGDAGSADTGGSGSQSSGGSTGGSGSTGSGTGKGTGTGTGTGAGTGTGTGRKGVDATLVGTLKYLAPGKLTVTPESGTEQAFFVAEDTKVLGAATLCGGPGGQVTITKDSYGTTPCTTDQLDEAAKKNTVKVRATIHRGIATKVEERYHP</sequence>
<feature type="signal peptide" evidence="2">
    <location>
        <begin position="1"/>
        <end position="35"/>
    </location>
</feature>
<comment type="caution">
    <text evidence="3">The sequence shown here is derived from an EMBL/GenBank/DDBJ whole genome shotgun (WGS) entry which is preliminary data.</text>
</comment>
<dbReference type="AlphaFoldDB" id="A0A7U9PZ18"/>
<feature type="region of interest" description="Disordered" evidence="1">
    <location>
        <begin position="35"/>
        <end position="131"/>
    </location>
</feature>
<evidence type="ECO:0000256" key="2">
    <source>
        <dbReference type="SAM" id="SignalP"/>
    </source>
</evidence>
<name>A0A7U9PZ18_9ACTN</name>
<feature type="chain" id="PRO_5031238433" evidence="2">
    <location>
        <begin position="36"/>
        <end position="229"/>
    </location>
</feature>
<protein>
    <submittedName>
        <fullName evidence="3">Lipoprotein</fullName>
    </submittedName>
</protein>
<evidence type="ECO:0000256" key="1">
    <source>
        <dbReference type="SAM" id="MobiDB-lite"/>
    </source>
</evidence>
<feature type="compositionally biased region" description="Gly residues" evidence="1">
    <location>
        <begin position="98"/>
        <end position="130"/>
    </location>
</feature>
<proteinExistence type="predicted"/>
<dbReference type="OrthoDB" id="3432078at2"/>
<dbReference type="RefSeq" id="WP_125046400.1">
    <property type="nucleotide sequence ID" value="NZ_BHZC01000001.1"/>
</dbReference>
<gene>
    <name evidence="3" type="ORF">OEIGOIKO_04719</name>
</gene>
<dbReference type="EMBL" id="BHZC01000001">
    <property type="protein sequence ID" value="GCD36938.1"/>
    <property type="molecule type" value="Genomic_DNA"/>
</dbReference>
<evidence type="ECO:0000313" key="3">
    <source>
        <dbReference type="EMBL" id="GCD36938.1"/>
    </source>
</evidence>